<feature type="transmembrane region" description="Helical" evidence="2">
    <location>
        <begin position="7"/>
        <end position="31"/>
    </location>
</feature>
<dbReference type="AlphaFoldDB" id="A0A6J4R7B5"/>
<feature type="transmembrane region" description="Helical" evidence="2">
    <location>
        <begin position="43"/>
        <end position="61"/>
    </location>
</feature>
<sequence>MSRDVKSLLVLTIGCTLAGAIFAFGTNVFSFRSAYEGLGREPLIQAASTFVYLGLALILVFKGAWKGVLAALFMVAGATTISWALFPLALGLAGVSDPASYAGRFASFPRPSYEDWAVFDVAFVGISAALAQGLRLIANVNPKGPRDEQPRPPRPRRSQPKRPRPSR</sequence>
<reference evidence="3" key="1">
    <citation type="submission" date="2020-02" db="EMBL/GenBank/DDBJ databases">
        <authorList>
            <person name="Meier V. D."/>
        </authorList>
    </citation>
    <scope>NUCLEOTIDE SEQUENCE</scope>
    <source>
        <strain evidence="3">AVDCRST_MAG28</strain>
    </source>
</reference>
<keyword evidence="2" id="KW-1133">Transmembrane helix</keyword>
<keyword evidence="2" id="KW-0472">Membrane</keyword>
<gene>
    <name evidence="3" type="ORF">AVDCRST_MAG28-3766</name>
</gene>
<feature type="transmembrane region" description="Helical" evidence="2">
    <location>
        <begin position="116"/>
        <end position="138"/>
    </location>
</feature>
<feature type="transmembrane region" description="Helical" evidence="2">
    <location>
        <begin position="68"/>
        <end position="96"/>
    </location>
</feature>
<protein>
    <submittedName>
        <fullName evidence="3">Uncharacterized protein</fullName>
    </submittedName>
</protein>
<evidence type="ECO:0000256" key="1">
    <source>
        <dbReference type="SAM" id="MobiDB-lite"/>
    </source>
</evidence>
<evidence type="ECO:0000256" key="2">
    <source>
        <dbReference type="SAM" id="Phobius"/>
    </source>
</evidence>
<accession>A0A6J4R7B5</accession>
<keyword evidence="2" id="KW-0812">Transmembrane</keyword>
<feature type="compositionally biased region" description="Basic residues" evidence="1">
    <location>
        <begin position="153"/>
        <end position="167"/>
    </location>
</feature>
<organism evidence="3">
    <name type="scientific">uncultured Rubrobacteraceae bacterium</name>
    <dbReference type="NCBI Taxonomy" id="349277"/>
    <lineage>
        <taxon>Bacteria</taxon>
        <taxon>Bacillati</taxon>
        <taxon>Actinomycetota</taxon>
        <taxon>Rubrobacteria</taxon>
        <taxon>Rubrobacterales</taxon>
        <taxon>Rubrobacteraceae</taxon>
        <taxon>environmental samples</taxon>
    </lineage>
</organism>
<dbReference type="EMBL" id="CADCVE010000094">
    <property type="protein sequence ID" value="CAA9463571.1"/>
    <property type="molecule type" value="Genomic_DNA"/>
</dbReference>
<evidence type="ECO:0000313" key="3">
    <source>
        <dbReference type="EMBL" id="CAA9463571.1"/>
    </source>
</evidence>
<name>A0A6J4R7B5_9ACTN</name>
<proteinExistence type="predicted"/>
<feature type="region of interest" description="Disordered" evidence="1">
    <location>
        <begin position="140"/>
        <end position="167"/>
    </location>
</feature>